<accession>A0A2W7HW33</accession>
<dbReference type="AlphaFoldDB" id="A0A2W7HW33"/>
<reference evidence="1 2" key="1">
    <citation type="submission" date="2018-06" db="EMBL/GenBank/DDBJ databases">
        <title>Genomic Encyclopedia of Archaeal and Bacterial Type Strains, Phase II (KMG-II): from individual species to whole genera.</title>
        <authorList>
            <person name="Goeker M."/>
        </authorList>
    </citation>
    <scope>NUCLEOTIDE SEQUENCE [LARGE SCALE GENOMIC DNA]</scope>
    <source>
        <strain evidence="1 2">DSM 15361</strain>
    </source>
</reference>
<evidence type="ECO:0000313" key="1">
    <source>
        <dbReference type="EMBL" id="PZW37575.1"/>
    </source>
</evidence>
<name>A0A2W7HW33_9FLAO</name>
<comment type="caution">
    <text evidence="1">The sequence shown here is derived from an EMBL/GenBank/DDBJ whole genome shotgun (WGS) entry which is preliminary data.</text>
</comment>
<dbReference type="EMBL" id="QKYV01000019">
    <property type="protein sequence ID" value="PZW37575.1"/>
    <property type="molecule type" value="Genomic_DNA"/>
</dbReference>
<proteinExistence type="predicted"/>
<keyword evidence="2" id="KW-1185">Reference proteome</keyword>
<dbReference type="RefSeq" id="WP_111542132.1">
    <property type="nucleotide sequence ID" value="NZ_QKYV01000019.1"/>
</dbReference>
<organism evidence="1 2">
    <name type="scientific">Mesonia algae</name>
    <dbReference type="NCBI Taxonomy" id="213248"/>
    <lineage>
        <taxon>Bacteria</taxon>
        <taxon>Pseudomonadati</taxon>
        <taxon>Bacteroidota</taxon>
        <taxon>Flavobacteriia</taxon>
        <taxon>Flavobacteriales</taxon>
        <taxon>Flavobacteriaceae</taxon>
        <taxon>Mesonia</taxon>
    </lineage>
</organism>
<dbReference type="Proteomes" id="UP000249542">
    <property type="component" value="Unassembled WGS sequence"/>
</dbReference>
<protein>
    <submittedName>
        <fullName evidence="1">Uncharacterized protein</fullName>
    </submittedName>
</protein>
<sequence length="171" mass="19772">MTEQSIIKQIGKPAEIDLQKPKAIGSTGFYLKSFKTKNLETESLKIDSKCNFEKRTGGILLRANYSNKLTAIPIANENIIGISLKRGKEDINPFFLSPMWILLKLGVSILKARYFRFWLHEYSIDQMELNIKTNEYEMEFIANGYLFERQLSFFENLNCGNKLKTERKAST</sequence>
<evidence type="ECO:0000313" key="2">
    <source>
        <dbReference type="Proteomes" id="UP000249542"/>
    </source>
</evidence>
<gene>
    <name evidence="1" type="ORF">LX95_02884</name>
</gene>